<feature type="region of interest" description="Disordered" evidence="1">
    <location>
        <begin position="92"/>
        <end position="146"/>
    </location>
</feature>
<reference evidence="2 3" key="1">
    <citation type="journal article" date="2015" name="Proc. Natl. Acad. Sci. U.S.A.">
        <title>The resurrection genome of Boea hygrometrica: A blueprint for survival of dehydration.</title>
        <authorList>
            <person name="Xiao L."/>
            <person name="Yang G."/>
            <person name="Zhang L."/>
            <person name="Yang X."/>
            <person name="Zhao S."/>
            <person name="Ji Z."/>
            <person name="Zhou Q."/>
            <person name="Hu M."/>
            <person name="Wang Y."/>
            <person name="Chen M."/>
            <person name="Xu Y."/>
            <person name="Jin H."/>
            <person name="Xiao X."/>
            <person name="Hu G."/>
            <person name="Bao F."/>
            <person name="Hu Y."/>
            <person name="Wan P."/>
            <person name="Li L."/>
            <person name="Deng X."/>
            <person name="Kuang T."/>
            <person name="Xiang C."/>
            <person name="Zhu J.K."/>
            <person name="Oliver M.J."/>
            <person name="He Y."/>
        </authorList>
    </citation>
    <scope>NUCLEOTIDE SEQUENCE [LARGE SCALE GENOMIC DNA]</scope>
    <source>
        <strain evidence="3">cv. XS01</strain>
    </source>
</reference>
<evidence type="ECO:0000313" key="2">
    <source>
        <dbReference type="EMBL" id="KZV06784.1"/>
    </source>
</evidence>
<name>A0A2Z6ZWE4_9LAMI</name>
<sequence>MIDKISLEQVQSRFHVDELKSARSQRISNLETAFLTASDNQDGANLVKSIFSISALANDSLEFRVETQENYNTLRNHLVEIIAYINRVRDDKKGEISSSRGPQPPDDQIRPGGGSRSEPPRKRGGRSNRGGGSTSSRGFRYWLGGS</sequence>
<gene>
    <name evidence="2" type="ORF">F511_45734</name>
</gene>
<keyword evidence="3" id="KW-1185">Reference proteome</keyword>
<dbReference type="EMBL" id="KV060426">
    <property type="protein sequence ID" value="KZV06784.1"/>
    <property type="molecule type" value="Genomic_DNA"/>
</dbReference>
<proteinExistence type="predicted"/>
<evidence type="ECO:0000313" key="3">
    <source>
        <dbReference type="Proteomes" id="UP000250235"/>
    </source>
</evidence>
<dbReference type="AlphaFoldDB" id="A0A2Z6ZWE4"/>
<protein>
    <submittedName>
        <fullName evidence="2">Uncharacterized protein</fullName>
    </submittedName>
</protein>
<dbReference type="Proteomes" id="UP000250235">
    <property type="component" value="Unassembled WGS sequence"/>
</dbReference>
<organism evidence="2 3">
    <name type="scientific">Dorcoceras hygrometricum</name>
    <dbReference type="NCBI Taxonomy" id="472368"/>
    <lineage>
        <taxon>Eukaryota</taxon>
        <taxon>Viridiplantae</taxon>
        <taxon>Streptophyta</taxon>
        <taxon>Embryophyta</taxon>
        <taxon>Tracheophyta</taxon>
        <taxon>Spermatophyta</taxon>
        <taxon>Magnoliopsida</taxon>
        <taxon>eudicotyledons</taxon>
        <taxon>Gunneridae</taxon>
        <taxon>Pentapetalae</taxon>
        <taxon>asterids</taxon>
        <taxon>lamiids</taxon>
        <taxon>Lamiales</taxon>
        <taxon>Gesneriaceae</taxon>
        <taxon>Didymocarpoideae</taxon>
        <taxon>Trichosporeae</taxon>
        <taxon>Loxocarpinae</taxon>
        <taxon>Dorcoceras</taxon>
    </lineage>
</organism>
<evidence type="ECO:0000256" key="1">
    <source>
        <dbReference type="SAM" id="MobiDB-lite"/>
    </source>
</evidence>
<accession>A0A2Z6ZWE4</accession>